<accession>A0ABU1T3C0</accession>
<comment type="caution">
    <text evidence="1">The sequence shown here is derived from an EMBL/GenBank/DDBJ whole genome shotgun (WGS) entry which is preliminary data.</text>
</comment>
<sequence length="56" mass="6311">MKETFRPSIWNREVSSAHVGVISAYGRCRRETDIALAAVRFGELALVILTRANLHK</sequence>
<organism evidence="1 2">
    <name type="scientific">Arcanobacterium hippocoleae</name>
    <dbReference type="NCBI Taxonomy" id="149017"/>
    <lineage>
        <taxon>Bacteria</taxon>
        <taxon>Bacillati</taxon>
        <taxon>Actinomycetota</taxon>
        <taxon>Actinomycetes</taxon>
        <taxon>Actinomycetales</taxon>
        <taxon>Actinomycetaceae</taxon>
        <taxon>Arcanobacterium</taxon>
    </lineage>
</organism>
<keyword evidence="2" id="KW-1185">Reference proteome</keyword>
<evidence type="ECO:0000313" key="2">
    <source>
        <dbReference type="Proteomes" id="UP001266099"/>
    </source>
</evidence>
<proteinExistence type="predicted"/>
<protein>
    <submittedName>
        <fullName evidence="1">Uncharacterized protein</fullName>
    </submittedName>
</protein>
<evidence type="ECO:0000313" key="1">
    <source>
        <dbReference type="EMBL" id="MDR6939894.1"/>
    </source>
</evidence>
<name>A0ABU1T3C0_9ACTO</name>
<reference evidence="1 2" key="1">
    <citation type="submission" date="2023-07" db="EMBL/GenBank/DDBJ databases">
        <title>Sequencing the genomes of 1000 actinobacteria strains.</title>
        <authorList>
            <person name="Klenk H.-P."/>
        </authorList>
    </citation>
    <scope>NUCLEOTIDE SEQUENCE [LARGE SCALE GENOMIC DNA]</scope>
    <source>
        <strain evidence="1 2">DSM 15539</strain>
    </source>
</reference>
<dbReference type="RefSeq" id="WP_309956935.1">
    <property type="nucleotide sequence ID" value="NZ_CP136414.1"/>
</dbReference>
<dbReference type="EMBL" id="JAVDUJ010000001">
    <property type="protein sequence ID" value="MDR6939894.1"/>
    <property type="molecule type" value="Genomic_DNA"/>
</dbReference>
<dbReference type="Proteomes" id="UP001266099">
    <property type="component" value="Unassembled WGS sequence"/>
</dbReference>
<gene>
    <name evidence="1" type="ORF">J2S36_001437</name>
</gene>